<dbReference type="Proteomes" id="UP000316394">
    <property type="component" value="Chromosome"/>
</dbReference>
<evidence type="ECO:0000313" key="2">
    <source>
        <dbReference type="Proteomes" id="UP000316394"/>
    </source>
</evidence>
<protein>
    <submittedName>
        <fullName evidence="1">Uncharacterized protein</fullName>
    </submittedName>
</protein>
<dbReference type="RefSeq" id="WP_144226687.1">
    <property type="nucleotide sequence ID" value="NZ_CP041676.1"/>
</dbReference>
<accession>A0A517D484</accession>
<proteinExistence type="predicted"/>
<organism evidence="1 2">
    <name type="scientific">Limosilactobacillus reuteri</name>
    <name type="common">Lactobacillus reuteri</name>
    <dbReference type="NCBI Taxonomy" id="1598"/>
    <lineage>
        <taxon>Bacteria</taxon>
        <taxon>Bacillati</taxon>
        <taxon>Bacillota</taxon>
        <taxon>Bacilli</taxon>
        <taxon>Lactobacillales</taxon>
        <taxon>Lactobacillaceae</taxon>
        <taxon>Limosilactobacillus</taxon>
    </lineage>
</organism>
<gene>
    <name evidence="1" type="ORF">FOD75_03110</name>
</gene>
<reference evidence="1 2" key="1">
    <citation type="submission" date="2019-07" db="EMBL/GenBank/DDBJ databases">
        <title>Gastrointestinal microbiota of Peromyscus leucopus, the white-footed mouse.</title>
        <authorList>
            <person name="Milovic A."/>
            <person name="Bassam K."/>
            <person name="Barbour A.G."/>
        </authorList>
    </citation>
    <scope>NUCLEOTIDE SEQUENCE [LARGE SCALE GENOMIC DNA]</scope>
    <source>
        <strain evidence="1 2">LL7</strain>
    </source>
</reference>
<evidence type="ECO:0000313" key="1">
    <source>
        <dbReference type="EMBL" id="QDR72149.1"/>
    </source>
</evidence>
<name>A0A517D484_LIMRT</name>
<dbReference type="AlphaFoldDB" id="A0A517D484"/>
<dbReference type="EMBL" id="CP041676">
    <property type="protein sequence ID" value="QDR72149.1"/>
    <property type="molecule type" value="Genomic_DNA"/>
</dbReference>
<sequence>MTNEEKIKAIKQILGPEYKEVAIFAAKDSVKRDERTISLVDGDDGTVVAMIMNYLSENPVAASIVKATIKTVKTDPFADTLGRLFLGGKD</sequence>